<reference evidence="2 3" key="1">
    <citation type="submission" date="2016-06" db="EMBL/GenBank/DDBJ databases">
        <title>Evolution of pathogenesis and genome organization in the Tremellales.</title>
        <authorList>
            <person name="Cuomo C."/>
            <person name="Litvintseva A."/>
            <person name="Heitman J."/>
            <person name="Chen Y."/>
            <person name="Sun S."/>
            <person name="Springer D."/>
            <person name="Dromer F."/>
            <person name="Young S."/>
            <person name="Zeng Q."/>
            <person name="Chapman S."/>
            <person name="Gujja S."/>
            <person name="Saif S."/>
            <person name="Birren B."/>
        </authorList>
    </citation>
    <scope>NUCLEOTIDE SEQUENCE [LARGE SCALE GENOMIC DNA]</scope>
    <source>
        <strain evidence="2 3">ATCC 28783</strain>
    </source>
</reference>
<evidence type="ECO:0000256" key="1">
    <source>
        <dbReference type="SAM" id="MobiDB-lite"/>
    </source>
</evidence>
<keyword evidence="3" id="KW-1185">Reference proteome</keyword>
<feature type="compositionally biased region" description="Polar residues" evidence="1">
    <location>
        <begin position="8"/>
        <end position="20"/>
    </location>
</feature>
<dbReference type="AlphaFoldDB" id="A0A4V1M3F3"/>
<comment type="caution">
    <text evidence="2">The sequence shown here is derived from an EMBL/GenBank/DDBJ whole genome shotgun (WGS) entry which is preliminary data.</text>
</comment>
<evidence type="ECO:0000313" key="2">
    <source>
        <dbReference type="EMBL" id="RXK36670.1"/>
    </source>
</evidence>
<protein>
    <submittedName>
        <fullName evidence="2">Uncharacterized protein</fullName>
    </submittedName>
</protein>
<dbReference type="Proteomes" id="UP000289152">
    <property type="component" value="Unassembled WGS sequence"/>
</dbReference>
<name>A0A4V1M3F3_TREME</name>
<organism evidence="2 3">
    <name type="scientific">Tremella mesenterica</name>
    <name type="common">Jelly fungus</name>
    <dbReference type="NCBI Taxonomy" id="5217"/>
    <lineage>
        <taxon>Eukaryota</taxon>
        <taxon>Fungi</taxon>
        <taxon>Dikarya</taxon>
        <taxon>Basidiomycota</taxon>
        <taxon>Agaricomycotina</taxon>
        <taxon>Tremellomycetes</taxon>
        <taxon>Tremellales</taxon>
        <taxon>Tremellaceae</taxon>
        <taxon>Tremella</taxon>
    </lineage>
</organism>
<dbReference type="InParanoid" id="A0A4V1M3F3"/>
<evidence type="ECO:0000313" key="3">
    <source>
        <dbReference type="Proteomes" id="UP000289152"/>
    </source>
</evidence>
<proteinExistence type="predicted"/>
<accession>A0A4V1M3F3</accession>
<dbReference type="VEuPathDB" id="FungiDB:TREMEDRAFT_37174"/>
<gene>
    <name evidence="2" type="ORF">M231_06057</name>
</gene>
<sequence length="72" mass="7870">MSAPDYLASTNSTVVNNGKPSNGEEDLHRYVTDDIPRTRKTNVNGLDDRGNPLIVGTIFSLSGLPLIYEEYG</sequence>
<feature type="region of interest" description="Disordered" evidence="1">
    <location>
        <begin position="1"/>
        <end position="27"/>
    </location>
</feature>
<dbReference type="EMBL" id="SDIL01000090">
    <property type="protein sequence ID" value="RXK36670.1"/>
    <property type="molecule type" value="Genomic_DNA"/>
</dbReference>